<keyword evidence="2" id="KW-0805">Transcription regulation</keyword>
<dbReference type="EMBL" id="JBALHR010000019">
    <property type="protein sequence ID" value="MEH7830223.1"/>
    <property type="molecule type" value="Genomic_DNA"/>
</dbReference>
<dbReference type="PANTHER" id="PTHR30537">
    <property type="entry name" value="HTH-TYPE TRANSCRIPTIONAL REGULATOR"/>
    <property type="match status" value="1"/>
</dbReference>
<gene>
    <name evidence="6" type="ORF">V6590_18900</name>
</gene>
<dbReference type="Pfam" id="PF00126">
    <property type="entry name" value="HTH_1"/>
    <property type="match status" value="1"/>
</dbReference>
<dbReference type="Gene3D" id="3.40.190.290">
    <property type="match status" value="1"/>
</dbReference>
<dbReference type="Proteomes" id="UP001431963">
    <property type="component" value="Unassembled WGS sequence"/>
</dbReference>
<dbReference type="SUPFAM" id="SSF53850">
    <property type="entry name" value="Periplasmic binding protein-like II"/>
    <property type="match status" value="1"/>
</dbReference>
<evidence type="ECO:0000256" key="2">
    <source>
        <dbReference type="ARBA" id="ARBA00023015"/>
    </source>
</evidence>
<evidence type="ECO:0000259" key="5">
    <source>
        <dbReference type="PROSITE" id="PS50931"/>
    </source>
</evidence>
<dbReference type="PROSITE" id="PS50931">
    <property type="entry name" value="HTH_LYSR"/>
    <property type="match status" value="1"/>
</dbReference>
<keyword evidence="4" id="KW-0804">Transcription</keyword>
<dbReference type="InterPro" id="IPR036390">
    <property type="entry name" value="WH_DNA-bd_sf"/>
</dbReference>
<dbReference type="InterPro" id="IPR005119">
    <property type="entry name" value="LysR_subst-bd"/>
</dbReference>
<accession>A0ABU8BZT8</accession>
<keyword evidence="7" id="KW-1185">Reference proteome</keyword>
<dbReference type="Gene3D" id="1.10.10.10">
    <property type="entry name" value="Winged helix-like DNA-binding domain superfamily/Winged helix DNA-binding domain"/>
    <property type="match status" value="1"/>
</dbReference>
<organism evidence="6 7">
    <name type="scientific">Gemmobacter denitrificans</name>
    <dbReference type="NCBI Taxonomy" id="3123040"/>
    <lineage>
        <taxon>Bacteria</taxon>
        <taxon>Pseudomonadati</taxon>
        <taxon>Pseudomonadota</taxon>
        <taxon>Alphaproteobacteria</taxon>
        <taxon>Rhodobacterales</taxon>
        <taxon>Paracoccaceae</taxon>
        <taxon>Gemmobacter</taxon>
    </lineage>
</organism>
<dbReference type="PANTHER" id="PTHR30537:SF5">
    <property type="entry name" value="HTH-TYPE TRANSCRIPTIONAL ACTIVATOR TTDR-RELATED"/>
    <property type="match status" value="1"/>
</dbReference>
<protein>
    <submittedName>
        <fullName evidence="6">LysR family transcriptional regulator</fullName>
    </submittedName>
</protein>
<dbReference type="InterPro" id="IPR036388">
    <property type="entry name" value="WH-like_DNA-bd_sf"/>
</dbReference>
<dbReference type="SUPFAM" id="SSF46785">
    <property type="entry name" value="Winged helix' DNA-binding domain"/>
    <property type="match status" value="1"/>
</dbReference>
<proteinExistence type="inferred from homology"/>
<name>A0ABU8BZT8_9RHOB</name>
<evidence type="ECO:0000256" key="4">
    <source>
        <dbReference type="ARBA" id="ARBA00023163"/>
    </source>
</evidence>
<comment type="caution">
    <text evidence="6">The sequence shown here is derived from an EMBL/GenBank/DDBJ whole genome shotgun (WGS) entry which is preliminary data.</text>
</comment>
<dbReference type="InterPro" id="IPR058163">
    <property type="entry name" value="LysR-type_TF_proteobact-type"/>
</dbReference>
<dbReference type="CDD" id="cd08422">
    <property type="entry name" value="PBP2_CrgA_like"/>
    <property type="match status" value="1"/>
</dbReference>
<dbReference type="Pfam" id="PF03466">
    <property type="entry name" value="LysR_substrate"/>
    <property type="match status" value="1"/>
</dbReference>
<sequence>MNLDDLKTLLLVRDQGGFAAAARTLDLNPASVSRRVAEIEAGLGLRIFQRSTRRFSVTEAGEAFLTRLAPLLDEFDAALGSAETLSTDPGGTLRMTTSVSFGHEVVMPLLGGFHAAYPGIRVELILSDSNLDLVRDRIDLALRLAPAPAGALISSRILTARYRVVASPAYLQQNPAPARPEDLAHHPALRFPLPGFRDRWMFRDTAGRVTEVPVDGWLICSNALSLRRAALDGLGVALLTDWLVGQSLRDGTLIDLFPQLEVTATGFESGIWALYPTKAYLPQRVRLMIDFIRREAGRAAV</sequence>
<reference evidence="6" key="1">
    <citation type="submission" date="2024-02" db="EMBL/GenBank/DDBJ databases">
        <title>Genome sequences of strain Gemmobacter sp. JM10B15.</title>
        <authorList>
            <person name="Zhang M."/>
        </authorList>
    </citation>
    <scope>NUCLEOTIDE SEQUENCE</scope>
    <source>
        <strain evidence="6">JM10B15</strain>
    </source>
</reference>
<keyword evidence="3" id="KW-0238">DNA-binding</keyword>
<evidence type="ECO:0000256" key="3">
    <source>
        <dbReference type="ARBA" id="ARBA00023125"/>
    </source>
</evidence>
<comment type="similarity">
    <text evidence="1">Belongs to the LysR transcriptional regulatory family.</text>
</comment>
<feature type="domain" description="HTH lysR-type" evidence="5">
    <location>
        <begin position="1"/>
        <end position="58"/>
    </location>
</feature>
<evidence type="ECO:0000313" key="6">
    <source>
        <dbReference type="EMBL" id="MEH7830223.1"/>
    </source>
</evidence>
<dbReference type="RefSeq" id="WP_335425258.1">
    <property type="nucleotide sequence ID" value="NZ_JBALHR010000019.1"/>
</dbReference>
<evidence type="ECO:0000313" key="7">
    <source>
        <dbReference type="Proteomes" id="UP001431963"/>
    </source>
</evidence>
<dbReference type="InterPro" id="IPR000847">
    <property type="entry name" value="LysR_HTH_N"/>
</dbReference>
<evidence type="ECO:0000256" key="1">
    <source>
        <dbReference type="ARBA" id="ARBA00009437"/>
    </source>
</evidence>